<dbReference type="EMBL" id="CAXLJM020000086">
    <property type="protein sequence ID" value="CAL8130949.1"/>
    <property type="molecule type" value="Genomic_DNA"/>
</dbReference>
<dbReference type="Gene3D" id="3.30.710.10">
    <property type="entry name" value="Potassium Channel Kv1.1, Chain A"/>
    <property type="match status" value="1"/>
</dbReference>
<sequence>MDSKTESSKHRAYLLKDILANLYCEGKNEETKEEQGSIVLYEAEMKEFKNYRNVMEQDDVSDVLERALKSSSGKTCLEMKLTYDKLGETFKAKINTKFDKAFVRKLINTLASPTFIIEGTFRVLYLQNGAYQSFDSAPKYFYISGVALKDQMIEEFSGSSEMIDLCNRSTEKSYIALKYSILLEWQDVKVDLQRDKLNMLEKLLTDKILTDCCIVAENKAELSCHRNILAAQSDVFYTMFTSQFQESQTNRIEMSDVSEEGVKSLLSYLYKWDMNTEEMTEQIVIELLHVSHKYNISTLEKLLVNTLLDKSDEWFSMNSVLELYFLTVNIETCDLLTDKMLGILKRNPKQLRKAPVYQELVAKHPSEAAELVLKLLELEN</sequence>
<organism evidence="2 3">
    <name type="scientific">Orchesella dallaii</name>
    <dbReference type="NCBI Taxonomy" id="48710"/>
    <lineage>
        <taxon>Eukaryota</taxon>
        <taxon>Metazoa</taxon>
        <taxon>Ecdysozoa</taxon>
        <taxon>Arthropoda</taxon>
        <taxon>Hexapoda</taxon>
        <taxon>Collembola</taxon>
        <taxon>Entomobryomorpha</taxon>
        <taxon>Entomobryoidea</taxon>
        <taxon>Orchesellidae</taxon>
        <taxon>Orchesellinae</taxon>
        <taxon>Orchesella</taxon>
    </lineage>
</organism>
<accession>A0ABP1RMJ6</accession>
<evidence type="ECO:0000313" key="2">
    <source>
        <dbReference type="EMBL" id="CAL8130949.1"/>
    </source>
</evidence>
<evidence type="ECO:0000259" key="1">
    <source>
        <dbReference type="PROSITE" id="PS50097"/>
    </source>
</evidence>
<proteinExistence type="predicted"/>
<comment type="caution">
    <text evidence="2">The sequence shown here is derived from an EMBL/GenBank/DDBJ whole genome shotgun (WGS) entry which is preliminary data.</text>
</comment>
<dbReference type="Pfam" id="PF00651">
    <property type="entry name" value="BTB"/>
    <property type="match status" value="1"/>
</dbReference>
<keyword evidence="3" id="KW-1185">Reference proteome</keyword>
<dbReference type="CDD" id="cd18186">
    <property type="entry name" value="BTB_POZ_ZBTB_KLHL-like"/>
    <property type="match status" value="1"/>
</dbReference>
<gene>
    <name evidence="2" type="ORF">ODALV1_LOCUS23956</name>
</gene>
<dbReference type="SMART" id="SM00225">
    <property type="entry name" value="BTB"/>
    <property type="match status" value="1"/>
</dbReference>
<name>A0ABP1RMJ6_9HEXA</name>
<feature type="domain" description="BTB" evidence="1">
    <location>
        <begin position="210"/>
        <end position="278"/>
    </location>
</feature>
<dbReference type="SUPFAM" id="SSF54695">
    <property type="entry name" value="POZ domain"/>
    <property type="match status" value="1"/>
</dbReference>
<protein>
    <recommendedName>
        <fullName evidence="1">BTB domain-containing protein</fullName>
    </recommendedName>
</protein>
<dbReference type="PANTHER" id="PTHR24413">
    <property type="entry name" value="SPECKLE-TYPE POZ PROTEIN"/>
    <property type="match status" value="1"/>
</dbReference>
<dbReference type="Proteomes" id="UP001642540">
    <property type="component" value="Unassembled WGS sequence"/>
</dbReference>
<evidence type="ECO:0000313" key="3">
    <source>
        <dbReference type="Proteomes" id="UP001642540"/>
    </source>
</evidence>
<dbReference type="InterPro" id="IPR000210">
    <property type="entry name" value="BTB/POZ_dom"/>
</dbReference>
<reference evidence="2 3" key="1">
    <citation type="submission" date="2024-08" db="EMBL/GenBank/DDBJ databases">
        <authorList>
            <person name="Cucini C."/>
            <person name="Frati F."/>
        </authorList>
    </citation>
    <scope>NUCLEOTIDE SEQUENCE [LARGE SCALE GENOMIC DNA]</scope>
</reference>
<dbReference type="InterPro" id="IPR011333">
    <property type="entry name" value="SKP1/BTB/POZ_sf"/>
</dbReference>
<dbReference type="PROSITE" id="PS50097">
    <property type="entry name" value="BTB"/>
    <property type="match status" value="1"/>
</dbReference>